<evidence type="ECO:0000256" key="4">
    <source>
        <dbReference type="SAM" id="SignalP"/>
    </source>
</evidence>
<keyword evidence="2" id="KW-0472">Membrane</keyword>
<evidence type="ECO:0000313" key="7">
    <source>
        <dbReference type="Proteomes" id="UP000824927"/>
    </source>
</evidence>
<dbReference type="RefSeq" id="WP_222405357.1">
    <property type="nucleotide sequence ID" value="NZ_JAHVKP010000001.1"/>
</dbReference>
<proteinExistence type="predicted"/>
<evidence type="ECO:0000259" key="5">
    <source>
        <dbReference type="Pfam" id="PF07715"/>
    </source>
</evidence>
<comment type="subcellular location">
    <subcellularLocation>
        <location evidence="1">Cell outer membrane</location>
    </subcellularLocation>
</comment>
<accession>A0A9Q3S1P8</accession>
<evidence type="ECO:0000256" key="1">
    <source>
        <dbReference type="ARBA" id="ARBA00004442"/>
    </source>
</evidence>
<dbReference type="AlphaFoldDB" id="A0A9Q3S1P8"/>
<name>A0A9Q3S1P8_9SPHN</name>
<dbReference type="SUPFAM" id="SSF56935">
    <property type="entry name" value="Porins"/>
    <property type="match status" value="1"/>
</dbReference>
<dbReference type="Gene3D" id="2.40.170.20">
    <property type="entry name" value="TonB-dependent receptor, beta-barrel domain"/>
    <property type="match status" value="1"/>
</dbReference>
<reference evidence="6" key="1">
    <citation type="submission" date="2021-06" db="EMBL/GenBank/DDBJ databases">
        <title>50 bacteria genomes isolated from Dapeng, Shenzhen, China.</title>
        <authorList>
            <person name="Zheng W."/>
            <person name="Yu S."/>
            <person name="Huang Y."/>
        </authorList>
    </citation>
    <scope>NUCLEOTIDE SEQUENCE</scope>
    <source>
        <strain evidence="6">DP4N28-2</strain>
    </source>
</reference>
<organism evidence="6 7">
    <name type="scientific">Qipengyuania aquimaris</name>
    <dbReference type="NCBI Taxonomy" id="255984"/>
    <lineage>
        <taxon>Bacteria</taxon>
        <taxon>Pseudomonadati</taxon>
        <taxon>Pseudomonadota</taxon>
        <taxon>Alphaproteobacteria</taxon>
        <taxon>Sphingomonadales</taxon>
        <taxon>Erythrobacteraceae</taxon>
        <taxon>Qipengyuania</taxon>
    </lineage>
</organism>
<keyword evidence="4" id="KW-0732">Signal</keyword>
<feature type="signal peptide" evidence="4">
    <location>
        <begin position="1"/>
        <end position="23"/>
    </location>
</feature>
<protein>
    <recommendedName>
        <fullName evidence="5">TonB-dependent receptor plug domain-containing protein</fullName>
    </recommendedName>
</protein>
<gene>
    <name evidence="6" type="ORF">KUV31_09595</name>
</gene>
<evidence type="ECO:0000256" key="3">
    <source>
        <dbReference type="ARBA" id="ARBA00023237"/>
    </source>
</evidence>
<dbReference type="Gene3D" id="2.170.130.10">
    <property type="entry name" value="TonB-dependent receptor, plug domain"/>
    <property type="match status" value="1"/>
</dbReference>
<dbReference type="Pfam" id="PF07715">
    <property type="entry name" value="Plug"/>
    <property type="match status" value="1"/>
</dbReference>
<dbReference type="InterPro" id="IPR012910">
    <property type="entry name" value="Plug_dom"/>
</dbReference>
<dbReference type="InterPro" id="IPR037066">
    <property type="entry name" value="Plug_dom_sf"/>
</dbReference>
<dbReference type="Proteomes" id="UP000824927">
    <property type="component" value="Unassembled WGS sequence"/>
</dbReference>
<feature type="domain" description="TonB-dependent receptor plug" evidence="5">
    <location>
        <begin position="47"/>
        <end position="127"/>
    </location>
</feature>
<dbReference type="GO" id="GO:0009279">
    <property type="term" value="C:cell outer membrane"/>
    <property type="evidence" value="ECO:0007669"/>
    <property type="project" value="UniProtKB-SubCell"/>
</dbReference>
<evidence type="ECO:0000313" key="6">
    <source>
        <dbReference type="EMBL" id="MBY6218594.1"/>
    </source>
</evidence>
<dbReference type="EMBL" id="JAHVKP010000001">
    <property type="protein sequence ID" value="MBY6218594.1"/>
    <property type="molecule type" value="Genomic_DNA"/>
</dbReference>
<evidence type="ECO:0000256" key="2">
    <source>
        <dbReference type="ARBA" id="ARBA00023136"/>
    </source>
</evidence>
<dbReference type="InterPro" id="IPR036942">
    <property type="entry name" value="Beta-barrel_TonB_sf"/>
</dbReference>
<feature type="chain" id="PRO_5040353632" description="TonB-dependent receptor plug domain-containing protein" evidence="4">
    <location>
        <begin position="24"/>
        <end position="698"/>
    </location>
</feature>
<sequence>MGHRRYTVSLFAITCALSTPAHANAEDPAASGDPNVPLQPVTEGARVFEPSYFEQFAPRNALDMVQRLPGFSIKGGNDQGQRGLGQADQNVIVNGERFSSKSDTIRDQLARIPAGDVIRIELVDGNSLDIPGLTGLIANVIYASEGASGQFSWRPGFRPYNTEARYLGGEISMTGSDGPLDFTVSLSNDNNRFGADGPILVTAADGSLIEEQQTKFSGGFDNPKLATNFTYDFGGGAFANLNLSYGENFIFRDMPETGFPLVGPVRMRDAHVRERGPRYEIGGDIEFPLGPGTLKLIGLERYQRDNMTAVVVDTFDDGSTAEGSRFERRDGEGERIGRFEYGWNMWNADWQLSGEAAFNRLDRSSRLSILEPNGEFEQVAFPAGNGGVTEDRYEGTLSFSTQLSPTLSLQAIAGGEYSKIEQTGSAANARSFQRPKGSLALSWKPADDFDVSITGARRVGQLSFGAFLGSVNLNDDNQNGGNNALVPPQSWEVDFEANKSLGAWGSLKFTAKQAWFEDFIDWFPLDDGGEARGNIGDATRTHLELTATINMDPIGWKGARLDINGVKRWMSVTDAFTGEDRPFSNDLIDRLNVDFRYDIPDSDWAVGSGINTFNPAGYSRRYEVGRGWEGPTFAWLFAEHKDVFGLTVRATAGNILGARNYFERTVYEGDRPDAPVAFREYMDRRIGPIFNFQISGDF</sequence>
<keyword evidence="3" id="KW-0998">Cell outer membrane</keyword>
<comment type="caution">
    <text evidence="6">The sequence shown here is derived from an EMBL/GenBank/DDBJ whole genome shotgun (WGS) entry which is preliminary data.</text>
</comment>